<evidence type="ECO:0000259" key="7">
    <source>
        <dbReference type="Pfam" id="PF00892"/>
    </source>
</evidence>
<evidence type="ECO:0000256" key="4">
    <source>
        <dbReference type="ARBA" id="ARBA00022989"/>
    </source>
</evidence>
<feature type="transmembrane region" description="Helical" evidence="6">
    <location>
        <begin position="223"/>
        <end position="240"/>
    </location>
</feature>
<dbReference type="GeneID" id="103498057"/>
<dbReference type="EnsemblPlants" id="MELO3C021521.2.1">
    <property type="protein sequence ID" value="MELO3C021521.2.1"/>
    <property type="gene ID" value="MELO3C021521.2"/>
</dbReference>
<feature type="transmembrane region" description="Helical" evidence="6">
    <location>
        <begin position="282"/>
        <end position="302"/>
    </location>
</feature>
<evidence type="ECO:0000313" key="11">
    <source>
        <dbReference type="RefSeq" id="XP_016902311.1"/>
    </source>
</evidence>
<evidence type="ECO:0000313" key="12">
    <source>
        <dbReference type="RefSeq" id="XP_050945569.1"/>
    </source>
</evidence>
<dbReference type="RefSeq" id="XP_016902311.1">
    <property type="nucleotide sequence ID" value="XM_017046822.1"/>
</dbReference>
<keyword evidence="5 6" id="KW-0472">Membrane</keyword>
<name>A0A1S3C948_CUCME</name>
<dbReference type="OrthoDB" id="1728340at2759"/>
<organism evidence="9 10">
    <name type="scientific">Cucumis melo</name>
    <name type="common">Muskmelon</name>
    <dbReference type="NCBI Taxonomy" id="3656"/>
    <lineage>
        <taxon>Eukaryota</taxon>
        <taxon>Viridiplantae</taxon>
        <taxon>Streptophyta</taxon>
        <taxon>Embryophyta</taxon>
        <taxon>Tracheophyta</taxon>
        <taxon>Spermatophyta</taxon>
        <taxon>Magnoliopsida</taxon>
        <taxon>eudicotyledons</taxon>
        <taxon>Gunneridae</taxon>
        <taxon>Pentapetalae</taxon>
        <taxon>rosids</taxon>
        <taxon>fabids</taxon>
        <taxon>Cucurbitales</taxon>
        <taxon>Cucurbitaceae</taxon>
        <taxon>Benincaseae</taxon>
        <taxon>Cucumis</taxon>
    </lineage>
</organism>
<dbReference type="InterPro" id="IPR000620">
    <property type="entry name" value="EamA_dom"/>
</dbReference>
<evidence type="ECO:0000256" key="1">
    <source>
        <dbReference type="ARBA" id="ARBA00004141"/>
    </source>
</evidence>
<accession>A0A1S3C948</accession>
<evidence type="ECO:0000256" key="2">
    <source>
        <dbReference type="ARBA" id="ARBA00007635"/>
    </source>
</evidence>
<keyword evidence="3 6" id="KW-0812">Transmembrane</keyword>
<comment type="subcellular location">
    <subcellularLocation>
        <location evidence="1 6">Membrane</location>
        <topology evidence="1 6">Multi-pass membrane protein</topology>
    </subcellularLocation>
</comment>
<dbReference type="RefSeq" id="XP_008458741.1">
    <property type="nucleotide sequence ID" value="XM_008460519.2"/>
</dbReference>
<dbReference type="GO" id="GO:0022857">
    <property type="term" value="F:transmembrane transporter activity"/>
    <property type="evidence" value="ECO:0007669"/>
    <property type="project" value="InterPro"/>
</dbReference>
<evidence type="ECO:0000256" key="6">
    <source>
        <dbReference type="RuleBase" id="RU363077"/>
    </source>
</evidence>
<protein>
    <recommendedName>
        <fullName evidence="6">WAT1-related protein</fullName>
    </recommendedName>
</protein>
<evidence type="ECO:0000313" key="9">
    <source>
        <dbReference type="Proteomes" id="UP001652600"/>
    </source>
</evidence>
<reference evidence="8" key="1">
    <citation type="submission" date="2023-03" db="UniProtKB">
        <authorList>
            <consortium name="EnsemblPlants"/>
        </authorList>
    </citation>
    <scope>IDENTIFICATION</scope>
</reference>
<feature type="transmembrane region" description="Helical" evidence="6">
    <location>
        <begin position="308"/>
        <end position="328"/>
    </location>
</feature>
<dbReference type="RefSeq" id="XP_050945569.1">
    <property type="nucleotide sequence ID" value="XM_051089612.1"/>
</dbReference>
<dbReference type="GO" id="GO:0016020">
    <property type="term" value="C:membrane"/>
    <property type="evidence" value="ECO:0007669"/>
    <property type="project" value="UniProtKB-SubCell"/>
</dbReference>
<comment type="similarity">
    <text evidence="2 6">Belongs to the drug/metabolite transporter (DMT) superfamily. Plant drug/metabolite exporter (P-DME) (TC 2.A.7.4) family.</text>
</comment>
<feature type="transmembrane region" description="Helical" evidence="6">
    <location>
        <begin position="130"/>
        <end position="150"/>
    </location>
</feature>
<feature type="transmembrane region" description="Helical" evidence="6">
    <location>
        <begin position="98"/>
        <end position="118"/>
    </location>
</feature>
<feature type="transmembrane region" description="Helical" evidence="6">
    <location>
        <begin position="186"/>
        <end position="211"/>
    </location>
</feature>
<proteinExistence type="inferred from homology"/>
<dbReference type="KEGG" id="cmo:103498057"/>
<dbReference type="InterPro" id="IPR037185">
    <property type="entry name" value="EmrE-like"/>
</dbReference>
<dbReference type="AlphaFoldDB" id="A0A1S3C948"/>
<dbReference type="Gramene" id="MELO3C021521.2.1">
    <property type="protein sequence ID" value="MELO3C021521.2.1"/>
    <property type="gene ID" value="MELO3C021521.2"/>
</dbReference>
<gene>
    <name evidence="10 11 12 13" type="primary">LOC103498057</name>
    <name evidence="8" type="synonym">103498057</name>
</gene>
<evidence type="ECO:0000313" key="13">
    <source>
        <dbReference type="RefSeq" id="XP_050945570.1"/>
    </source>
</evidence>
<feature type="domain" description="EamA" evidence="7">
    <location>
        <begin position="11"/>
        <end position="141"/>
    </location>
</feature>
<feature type="transmembrane region" description="Helical" evidence="6">
    <location>
        <begin position="67"/>
        <end position="92"/>
    </location>
</feature>
<dbReference type="Proteomes" id="UP001652600">
    <property type="component" value="Chromosome 9"/>
</dbReference>
<dbReference type="eggNOG" id="ENOG502QRZT">
    <property type="taxonomic scope" value="Eukaryota"/>
</dbReference>
<dbReference type="PANTHER" id="PTHR31218">
    <property type="entry name" value="WAT1-RELATED PROTEIN"/>
    <property type="match status" value="1"/>
</dbReference>
<evidence type="ECO:0000256" key="5">
    <source>
        <dbReference type="ARBA" id="ARBA00023136"/>
    </source>
</evidence>
<sequence>MEGLMIFSAMIMVEIMDVITSTLSKAAMSKGMNNLVFAVYSNSLSTFIFLPFLLFSGFRDKQAAPLSLYMILGFSLLGLNGSVGQILAYTGIKYSSPALLSALSNLIPIFTFLLALLFRMEKVDLRRSSGKAICVGTILAVSGASLITLYKGPLLLNNISSSNSFEIKQEEDDRHLHLLHSHNSNWILGGFLFLITSLLSANWHIVQTWFVKKYPTKKITNQFFFTLSMAVQTAAFAMVVEKNTTAWKLQPDIEMVTIATSGIGGVVRIGVHIWCLQRRGPLYVVMFKPLGMVVAIPLVVTFLHEPLYLGSVIGSIVIGCGFYCVIWGQIKQLDLTLLSSTSHSQSAFESPSAPLLSQQHS</sequence>
<evidence type="ECO:0000313" key="10">
    <source>
        <dbReference type="RefSeq" id="XP_008458741.1"/>
    </source>
</evidence>
<keyword evidence="4 6" id="KW-1133">Transmembrane helix</keyword>
<reference evidence="10 11" key="2">
    <citation type="submission" date="2025-04" db="UniProtKB">
        <authorList>
            <consortium name="RefSeq"/>
        </authorList>
    </citation>
    <scope>IDENTIFICATION</scope>
    <source>
        <tissue evidence="12 13">Stem</tissue>
    </source>
</reference>
<dbReference type="SUPFAM" id="SSF103481">
    <property type="entry name" value="Multidrug resistance efflux transporter EmrE"/>
    <property type="match status" value="1"/>
</dbReference>
<dbReference type="Pfam" id="PF00892">
    <property type="entry name" value="EamA"/>
    <property type="match status" value="1"/>
</dbReference>
<dbReference type="RefSeq" id="XP_050945570.1">
    <property type="nucleotide sequence ID" value="XM_051089613.1"/>
</dbReference>
<feature type="transmembrane region" description="Helical" evidence="6">
    <location>
        <begin position="35"/>
        <end position="55"/>
    </location>
</feature>
<feature type="transmembrane region" description="Helical" evidence="6">
    <location>
        <begin position="255"/>
        <end position="275"/>
    </location>
</feature>
<evidence type="ECO:0000313" key="8">
    <source>
        <dbReference type="EnsemblPlants" id="MELO3C021521.2.1"/>
    </source>
</evidence>
<keyword evidence="9" id="KW-1185">Reference proteome</keyword>
<evidence type="ECO:0000256" key="3">
    <source>
        <dbReference type="ARBA" id="ARBA00022692"/>
    </source>
</evidence>
<dbReference type="InterPro" id="IPR030184">
    <property type="entry name" value="WAT1-related"/>
</dbReference>